<proteinExistence type="predicted"/>
<dbReference type="EMBL" id="JBHUIO010000011">
    <property type="protein sequence ID" value="MFD2171918.1"/>
    <property type="molecule type" value="Genomic_DNA"/>
</dbReference>
<gene>
    <name evidence="1" type="ORF">ACFSOY_18290</name>
</gene>
<accession>A0ABW5A1E6</accession>
<dbReference type="RefSeq" id="WP_386049135.1">
    <property type="nucleotide sequence ID" value="NZ_JBHUIO010000011.1"/>
</dbReference>
<comment type="caution">
    <text evidence="1">The sequence shown here is derived from an EMBL/GenBank/DDBJ whole genome shotgun (WGS) entry which is preliminary data.</text>
</comment>
<organism evidence="1 2">
    <name type="scientific">Tumebacillus lipolyticus</name>
    <dbReference type="NCBI Taxonomy" id="1280370"/>
    <lineage>
        <taxon>Bacteria</taxon>
        <taxon>Bacillati</taxon>
        <taxon>Bacillota</taxon>
        <taxon>Bacilli</taxon>
        <taxon>Bacillales</taxon>
        <taxon>Alicyclobacillaceae</taxon>
        <taxon>Tumebacillus</taxon>
    </lineage>
</organism>
<dbReference type="Proteomes" id="UP001597343">
    <property type="component" value="Unassembled WGS sequence"/>
</dbReference>
<protein>
    <submittedName>
        <fullName evidence="1">Uncharacterized protein</fullName>
    </submittedName>
</protein>
<evidence type="ECO:0000313" key="2">
    <source>
        <dbReference type="Proteomes" id="UP001597343"/>
    </source>
</evidence>
<evidence type="ECO:0000313" key="1">
    <source>
        <dbReference type="EMBL" id="MFD2171918.1"/>
    </source>
</evidence>
<reference evidence="2" key="1">
    <citation type="journal article" date="2019" name="Int. J. Syst. Evol. Microbiol.">
        <title>The Global Catalogue of Microorganisms (GCM) 10K type strain sequencing project: providing services to taxonomists for standard genome sequencing and annotation.</title>
        <authorList>
            <consortium name="The Broad Institute Genomics Platform"/>
            <consortium name="The Broad Institute Genome Sequencing Center for Infectious Disease"/>
            <person name="Wu L."/>
            <person name="Ma J."/>
        </authorList>
    </citation>
    <scope>NUCLEOTIDE SEQUENCE [LARGE SCALE GENOMIC DNA]</scope>
    <source>
        <strain evidence="2">CGMCC 1.13574</strain>
    </source>
</reference>
<keyword evidence="2" id="KW-1185">Reference proteome</keyword>
<sequence length="145" mass="16774">MNTEITIKLQGDNAPEWALGKQNYHYWYHENEHGEQWVAKREADMLHISGLDIGWQEVHLTLEDAKGERERIHNMLLISVIRQVPELRETVGASFVETAIARDRTLGKLPLAQWLLNTGELFWAASVLQAAIPMMEWAREKNNED</sequence>
<name>A0ABW5A1E6_9BACL</name>